<dbReference type="AlphaFoldDB" id="A0A4D4KK29"/>
<dbReference type="GO" id="GO:0003700">
    <property type="term" value="F:DNA-binding transcription factor activity"/>
    <property type="evidence" value="ECO:0007669"/>
    <property type="project" value="TreeGrafter"/>
</dbReference>
<dbReference type="InterPro" id="IPR001647">
    <property type="entry name" value="HTH_TetR"/>
</dbReference>
<feature type="DNA-binding region" description="H-T-H motif" evidence="2">
    <location>
        <begin position="45"/>
        <end position="64"/>
    </location>
</feature>
<keyword evidence="6" id="KW-1185">Reference proteome</keyword>
<dbReference type="EMBL" id="BJHW01000002">
    <property type="protein sequence ID" value="GDY60532.1"/>
    <property type="molecule type" value="Genomic_DNA"/>
</dbReference>
<accession>A0A4D4KK29</accession>
<dbReference type="PROSITE" id="PS50977">
    <property type="entry name" value="HTH_TETR_2"/>
    <property type="match status" value="1"/>
</dbReference>
<dbReference type="PANTHER" id="PTHR30055:SF200">
    <property type="entry name" value="HTH-TYPE TRANSCRIPTIONAL REPRESSOR BDCR"/>
    <property type="match status" value="1"/>
</dbReference>
<dbReference type="Pfam" id="PF00440">
    <property type="entry name" value="TetR_N"/>
    <property type="match status" value="1"/>
</dbReference>
<evidence type="ECO:0000256" key="1">
    <source>
        <dbReference type="ARBA" id="ARBA00023125"/>
    </source>
</evidence>
<evidence type="ECO:0000313" key="5">
    <source>
        <dbReference type="EMBL" id="GDY60532.1"/>
    </source>
</evidence>
<dbReference type="Gene3D" id="1.10.357.10">
    <property type="entry name" value="Tetracycline Repressor, domain 2"/>
    <property type="match status" value="1"/>
</dbReference>
<keyword evidence="1 2" id="KW-0238">DNA-binding</keyword>
<dbReference type="SUPFAM" id="SSF46689">
    <property type="entry name" value="Homeodomain-like"/>
    <property type="match status" value="1"/>
</dbReference>
<dbReference type="InterPro" id="IPR009057">
    <property type="entry name" value="Homeodomain-like_sf"/>
</dbReference>
<evidence type="ECO:0000313" key="6">
    <source>
        <dbReference type="Proteomes" id="UP000301309"/>
    </source>
</evidence>
<proteinExistence type="predicted"/>
<feature type="domain" description="HTH tetR-type" evidence="3">
    <location>
        <begin position="22"/>
        <end position="82"/>
    </location>
</feature>
<dbReference type="EMBL" id="BJHW01000001">
    <property type="protein sequence ID" value="GDY49501.1"/>
    <property type="molecule type" value="Genomic_DNA"/>
</dbReference>
<gene>
    <name evidence="4" type="ORF">SVIO_001240</name>
    <name evidence="5" type="ORF">SVIO_111550</name>
</gene>
<organism evidence="4 6">
    <name type="scientific">Streptomyces violaceusniger</name>
    <dbReference type="NCBI Taxonomy" id="68280"/>
    <lineage>
        <taxon>Bacteria</taxon>
        <taxon>Bacillati</taxon>
        <taxon>Actinomycetota</taxon>
        <taxon>Actinomycetes</taxon>
        <taxon>Kitasatosporales</taxon>
        <taxon>Streptomycetaceae</taxon>
        <taxon>Streptomyces</taxon>
        <taxon>Streptomyces violaceusniger group</taxon>
    </lineage>
</organism>
<dbReference type="PRINTS" id="PR00455">
    <property type="entry name" value="HTHTETR"/>
</dbReference>
<comment type="caution">
    <text evidence="4">The sequence shown here is derived from an EMBL/GenBank/DDBJ whole genome shotgun (WGS) entry which is preliminary data.</text>
</comment>
<reference evidence="4 6" key="1">
    <citation type="journal article" date="2020" name="Int. J. Syst. Evol. Microbiol.">
        <title>Reclassification of Streptomyces castelarensis and Streptomyces sporoclivatus as later heterotypic synonyms of Streptomyces antimycoticus.</title>
        <authorList>
            <person name="Komaki H."/>
            <person name="Tamura T."/>
        </authorList>
    </citation>
    <scope>NUCLEOTIDE SEQUENCE [LARGE SCALE GENOMIC DNA]</scope>
    <source>
        <strain evidence="4 6">NBRC 13459</strain>
    </source>
</reference>
<protein>
    <submittedName>
        <fullName evidence="4">TetR family transcriptional regulator</fullName>
    </submittedName>
</protein>
<dbReference type="GO" id="GO:0000976">
    <property type="term" value="F:transcription cis-regulatory region binding"/>
    <property type="evidence" value="ECO:0007669"/>
    <property type="project" value="TreeGrafter"/>
</dbReference>
<evidence type="ECO:0000259" key="3">
    <source>
        <dbReference type="PROSITE" id="PS50977"/>
    </source>
</evidence>
<dbReference type="InterPro" id="IPR036271">
    <property type="entry name" value="Tet_transcr_reg_TetR-rel_C_sf"/>
</dbReference>
<name>A0A4D4KK29_STRVO</name>
<dbReference type="Proteomes" id="UP000301309">
    <property type="component" value="Unassembled WGS sequence"/>
</dbReference>
<dbReference type="InterPro" id="IPR050109">
    <property type="entry name" value="HTH-type_TetR-like_transc_reg"/>
</dbReference>
<sequence>MNIAYATPISKGRKVQEARTMTPAGRRIVAAAEELFYNRGITAVGVDLIAEQSGVTKRTLYNQFGSKDHLVATYLAERDQRWRSLVRATVDTCERPVEAVTAPFDALRTWSETNTRGCAFINALAELPDPSHPAHRIAANQKLWLLNLFKELATAADCSDPATLATQLLLLHEGALATQPLPIDTLSETADLARALVRASERPHQ</sequence>
<dbReference type="PANTHER" id="PTHR30055">
    <property type="entry name" value="HTH-TYPE TRANSCRIPTIONAL REGULATOR RUTR"/>
    <property type="match status" value="1"/>
</dbReference>
<dbReference type="SUPFAM" id="SSF48498">
    <property type="entry name" value="Tetracyclin repressor-like, C-terminal domain"/>
    <property type="match status" value="1"/>
</dbReference>
<evidence type="ECO:0000313" key="4">
    <source>
        <dbReference type="EMBL" id="GDY49501.1"/>
    </source>
</evidence>
<evidence type="ECO:0000256" key="2">
    <source>
        <dbReference type="PROSITE-ProRule" id="PRU00335"/>
    </source>
</evidence>